<feature type="region of interest" description="Disordered" evidence="1">
    <location>
        <begin position="153"/>
        <end position="173"/>
    </location>
</feature>
<evidence type="ECO:0000313" key="2">
    <source>
        <dbReference type="EMBL" id="RKO89875.1"/>
    </source>
</evidence>
<sequence>MGRSRACLGQLTERLWKQHALPCLLAYFFPSFPATEQDVNIATADSTQLPVTKPASLRFTSTTAALRLACDYCPVHLRNLLLHRPPLKPAREKNGMALTAQTAGLPSPAYTSPPPLSPNPGSASRTLLSKRHSIELPQLTEAEAHDLEAIIDQDEAVDGETREDLVAEPDDIDADDALLDYSAADNVDEELLHREPKDGGSDANGYSLPVASDPTDQTASVPVTTLDDESSAPLEHDREETLMVEDGDGDDVEPAYAAEEVQQVMTVSETAELVATDDVPVDDVGSGEKQEEKETVGTDSNQLEDWEEVADAEDPGSGEDLVAATVDSPVVSRRYAGPVSSSPIYVKDTVEPLAQPTPSSPSRLSPPPDTNPSTTRARTRLAAPSTTAIPSIMLVFRGDYYPIFSPYAQPSHSVEAESGVASTGIDPDQDQTPLFADADGRALFEAPINLFITELKEAFEVDGDIRLDFPELALSLRELIEPNKTVTVSQLFGYFTSVLAHSGKKVEESEPMTVVMTECHCAVSGRLQYLDYLNRLRLEGGLPSNPIVVEDEDENHRSADHVSIADDEAILNPGADDVYPIDEFDETADYDGLADDDVEYDDVAEDTYGGDMSPDELAPDENVFGLIRNYAGMEEIDDRDEAIPTLPSASLSESSFPTDGQDAYTDIEQPLSADEISGEPELQQDAYMSVTGGAGVEKRAADSLEERDEPG</sequence>
<feature type="region of interest" description="Disordered" evidence="1">
    <location>
        <begin position="193"/>
        <end position="239"/>
    </location>
</feature>
<feature type="region of interest" description="Disordered" evidence="1">
    <location>
        <begin position="346"/>
        <end position="382"/>
    </location>
</feature>
<dbReference type="Proteomes" id="UP000269721">
    <property type="component" value="Unassembled WGS sequence"/>
</dbReference>
<proteinExistence type="predicted"/>
<feature type="region of interest" description="Disordered" evidence="1">
    <location>
        <begin position="276"/>
        <end position="320"/>
    </location>
</feature>
<organism evidence="2 3">
    <name type="scientific">Blyttiomyces helicus</name>
    <dbReference type="NCBI Taxonomy" id="388810"/>
    <lineage>
        <taxon>Eukaryota</taxon>
        <taxon>Fungi</taxon>
        <taxon>Fungi incertae sedis</taxon>
        <taxon>Chytridiomycota</taxon>
        <taxon>Chytridiomycota incertae sedis</taxon>
        <taxon>Chytridiomycetes</taxon>
        <taxon>Chytridiomycetes incertae sedis</taxon>
        <taxon>Blyttiomyces</taxon>
    </lineage>
</organism>
<feature type="compositionally biased region" description="Acidic residues" evidence="1">
    <location>
        <begin position="302"/>
        <end position="317"/>
    </location>
</feature>
<accession>A0A4P9WDR1</accession>
<feature type="compositionally biased region" description="Polar residues" evidence="1">
    <location>
        <begin position="647"/>
        <end position="658"/>
    </location>
</feature>
<feature type="region of interest" description="Disordered" evidence="1">
    <location>
        <begin position="689"/>
        <end position="711"/>
    </location>
</feature>
<feature type="compositionally biased region" description="Basic and acidic residues" evidence="1">
    <location>
        <begin position="286"/>
        <end position="296"/>
    </location>
</feature>
<evidence type="ECO:0000256" key="1">
    <source>
        <dbReference type="SAM" id="MobiDB-lite"/>
    </source>
</evidence>
<keyword evidence="3" id="KW-1185">Reference proteome</keyword>
<name>A0A4P9WDR1_9FUNG</name>
<dbReference type="AlphaFoldDB" id="A0A4P9WDR1"/>
<dbReference type="OrthoDB" id="2142881at2759"/>
<feature type="compositionally biased region" description="Basic and acidic residues" evidence="1">
    <location>
        <begin position="696"/>
        <end position="711"/>
    </location>
</feature>
<feature type="compositionally biased region" description="Polar residues" evidence="1">
    <location>
        <begin position="214"/>
        <end position="223"/>
    </location>
</feature>
<evidence type="ECO:0000313" key="3">
    <source>
        <dbReference type="Proteomes" id="UP000269721"/>
    </source>
</evidence>
<dbReference type="EMBL" id="KZ995840">
    <property type="protein sequence ID" value="RKO89875.1"/>
    <property type="molecule type" value="Genomic_DNA"/>
</dbReference>
<feature type="region of interest" description="Disordered" evidence="1">
    <location>
        <begin position="647"/>
        <end position="668"/>
    </location>
</feature>
<reference evidence="3" key="1">
    <citation type="journal article" date="2018" name="Nat. Microbiol.">
        <title>Leveraging single-cell genomics to expand the fungal tree of life.</title>
        <authorList>
            <person name="Ahrendt S.R."/>
            <person name="Quandt C.A."/>
            <person name="Ciobanu D."/>
            <person name="Clum A."/>
            <person name="Salamov A."/>
            <person name="Andreopoulos B."/>
            <person name="Cheng J.F."/>
            <person name="Woyke T."/>
            <person name="Pelin A."/>
            <person name="Henrissat B."/>
            <person name="Reynolds N.K."/>
            <person name="Benny G.L."/>
            <person name="Smith M.E."/>
            <person name="James T.Y."/>
            <person name="Grigoriev I.V."/>
        </authorList>
    </citation>
    <scope>NUCLEOTIDE SEQUENCE [LARGE SCALE GENOMIC DNA]</scope>
</reference>
<gene>
    <name evidence="2" type="ORF">BDK51DRAFT_41061</name>
</gene>
<feature type="region of interest" description="Disordered" evidence="1">
    <location>
        <begin position="103"/>
        <end position="125"/>
    </location>
</feature>
<protein>
    <submittedName>
        <fullName evidence="2">Uncharacterized protein</fullName>
    </submittedName>
</protein>